<reference evidence="6 7" key="1">
    <citation type="submission" date="2020-03" db="EMBL/GenBank/DDBJ databases">
        <title>Roseomonas selenitidurans sp. nov. isolated from urban soil.</title>
        <authorList>
            <person name="Liu H."/>
        </authorList>
    </citation>
    <scope>NUCLEOTIDE SEQUENCE [LARGE SCALE GENOMIC DNA]</scope>
    <source>
        <strain evidence="6 7">BU-1</strain>
    </source>
</reference>
<comment type="function">
    <text evidence="1">Is involved in generating a small heat-stable compound (Nod), an acylated oligomer of N-acetylglucosamine, that stimulates mitosis in various plant protoplasts.</text>
</comment>
<dbReference type="Proteomes" id="UP000787635">
    <property type="component" value="Unassembled WGS sequence"/>
</dbReference>
<evidence type="ECO:0000256" key="1">
    <source>
        <dbReference type="ARBA" id="ARBA00003236"/>
    </source>
</evidence>
<keyword evidence="7" id="KW-1185">Reference proteome</keyword>
<dbReference type="PROSITE" id="PS51677">
    <property type="entry name" value="NODB"/>
    <property type="match status" value="1"/>
</dbReference>
<dbReference type="SUPFAM" id="SSF88713">
    <property type="entry name" value="Glycoside hydrolase/deacetylase"/>
    <property type="match status" value="1"/>
</dbReference>
<dbReference type="RefSeq" id="WP_168027345.1">
    <property type="nucleotide sequence ID" value="NZ_JAAVNE010000002.1"/>
</dbReference>
<evidence type="ECO:0000256" key="2">
    <source>
        <dbReference type="ARBA" id="ARBA00010973"/>
    </source>
</evidence>
<organism evidence="6 7">
    <name type="scientific">Falsiroseomonas selenitidurans</name>
    <dbReference type="NCBI Taxonomy" id="2716335"/>
    <lineage>
        <taxon>Bacteria</taxon>
        <taxon>Pseudomonadati</taxon>
        <taxon>Pseudomonadota</taxon>
        <taxon>Alphaproteobacteria</taxon>
        <taxon>Acetobacterales</taxon>
        <taxon>Roseomonadaceae</taxon>
        <taxon>Falsiroseomonas</taxon>
    </lineage>
</organism>
<protein>
    <recommendedName>
        <fullName evidence="3">Chitooligosaccharide deacetylase</fullName>
    </recommendedName>
    <alternativeName>
        <fullName evidence="4">Nodulation protein B</fullName>
    </alternativeName>
</protein>
<evidence type="ECO:0000259" key="5">
    <source>
        <dbReference type="PROSITE" id="PS51677"/>
    </source>
</evidence>
<comment type="caution">
    <text evidence="6">The sequence shown here is derived from an EMBL/GenBank/DDBJ whole genome shotgun (WGS) entry which is preliminary data.</text>
</comment>
<dbReference type="InterPro" id="IPR002509">
    <property type="entry name" value="NODB_dom"/>
</dbReference>
<dbReference type="PANTHER" id="PTHR43123">
    <property type="entry name" value="POLYSACCHARIDE DEACETYLASE-RELATED"/>
    <property type="match status" value="1"/>
</dbReference>
<dbReference type="PANTHER" id="PTHR43123:SF1">
    <property type="entry name" value="POLYSACCHARIDE DEACETYLASE-RELATED"/>
    <property type="match status" value="1"/>
</dbReference>
<sequence length="300" mass="33181">MRRDLVGYGFDPPRLAWPGGALLAVSLVVNYEEGAEMAVEAGDAENERIGEVISVVPPGRRDLGQEQIFGYGLRAGLPRFLDAFDRHGVKASFFLCGRAVERTPALAAEVTRRGHEAANHGWVWRPHADYATEAEEEAALLRSSAAIEAATGERPVGFFCRGSASAWTRSLLAKHGYRYDSNAFDDDLPYWDSGMLVLPYALDCNDMKFFHPNGFVLPDQFVAYAEAAMDQLIEEGARGVPKLLNIGLHLRICGRPARFRAVEGILRALKLRGDAVWVARRRDIAEHLHRTLPKPETATP</sequence>
<evidence type="ECO:0000256" key="4">
    <source>
        <dbReference type="ARBA" id="ARBA00032976"/>
    </source>
</evidence>
<gene>
    <name evidence="6" type="ORF">HEQ75_02565</name>
</gene>
<name>A0ABX1DZC9_9PROT</name>
<evidence type="ECO:0000313" key="7">
    <source>
        <dbReference type="Proteomes" id="UP000787635"/>
    </source>
</evidence>
<feature type="domain" description="NodB homology" evidence="5">
    <location>
        <begin position="63"/>
        <end position="279"/>
    </location>
</feature>
<comment type="similarity">
    <text evidence="2">Belongs to the polysaccharide deacetylase family.</text>
</comment>
<dbReference type="InterPro" id="IPR011330">
    <property type="entry name" value="Glyco_hydro/deAcase_b/a-brl"/>
</dbReference>
<evidence type="ECO:0000313" key="6">
    <source>
        <dbReference type="EMBL" id="NKC29730.1"/>
    </source>
</evidence>
<dbReference type="Pfam" id="PF01522">
    <property type="entry name" value="Polysacc_deac_1"/>
    <property type="match status" value="1"/>
</dbReference>
<dbReference type="Gene3D" id="3.20.20.370">
    <property type="entry name" value="Glycoside hydrolase/deacetylase"/>
    <property type="match status" value="1"/>
</dbReference>
<dbReference type="EMBL" id="JAAVNE010000002">
    <property type="protein sequence ID" value="NKC29730.1"/>
    <property type="molecule type" value="Genomic_DNA"/>
</dbReference>
<proteinExistence type="inferred from homology"/>
<evidence type="ECO:0000256" key="3">
    <source>
        <dbReference type="ARBA" id="ARBA00020071"/>
    </source>
</evidence>
<accession>A0ABX1DZC9</accession>